<dbReference type="EMBL" id="JBEFKJ010000001">
    <property type="protein sequence ID" value="KAL2048357.1"/>
    <property type="molecule type" value="Genomic_DNA"/>
</dbReference>
<comment type="caution">
    <text evidence="2">The sequence shown here is derived from an EMBL/GenBank/DDBJ whole genome shotgun (WGS) entry which is preliminary data.</text>
</comment>
<sequence>MYSLKLLLLTSTLAILSSALEAPHPNHLLVQLPSNTTRNRTPINNAINVIPATLPAPPFPYPVGPNFLMIINSYSIITSFPPLTLGSTLRYIRDLKTVINREGQPSDYFPAYKSFISGPFETSGARVEFAAQRQSTIRRDQAIRVLDTLLEIEETFGPVQMGNVDVRLDGNIVSRMRVDIFG</sequence>
<name>A0ABR4ARM5_9LECA</name>
<keyword evidence="1" id="KW-0732">Signal</keyword>
<feature type="signal peptide" evidence="1">
    <location>
        <begin position="1"/>
        <end position="19"/>
    </location>
</feature>
<feature type="chain" id="PRO_5047129275" evidence="1">
    <location>
        <begin position="20"/>
        <end position="182"/>
    </location>
</feature>
<organism evidence="2 3">
    <name type="scientific">Stereocaulon virgatum</name>
    <dbReference type="NCBI Taxonomy" id="373712"/>
    <lineage>
        <taxon>Eukaryota</taxon>
        <taxon>Fungi</taxon>
        <taxon>Dikarya</taxon>
        <taxon>Ascomycota</taxon>
        <taxon>Pezizomycotina</taxon>
        <taxon>Lecanoromycetes</taxon>
        <taxon>OSLEUM clade</taxon>
        <taxon>Lecanoromycetidae</taxon>
        <taxon>Lecanorales</taxon>
        <taxon>Lecanorineae</taxon>
        <taxon>Stereocaulaceae</taxon>
        <taxon>Stereocaulon</taxon>
    </lineage>
</organism>
<gene>
    <name evidence="2" type="ORF">N7G274_000268</name>
</gene>
<evidence type="ECO:0000313" key="3">
    <source>
        <dbReference type="Proteomes" id="UP001590950"/>
    </source>
</evidence>
<evidence type="ECO:0000313" key="2">
    <source>
        <dbReference type="EMBL" id="KAL2048357.1"/>
    </source>
</evidence>
<accession>A0ABR4ARM5</accession>
<proteinExistence type="predicted"/>
<dbReference type="Proteomes" id="UP001590950">
    <property type="component" value="Unassembled WGS sequence"/>
</dbReference>
<reference evidence="2 3" key="1">
    <citation type="submission" date="2024-09" db="EMBL/GenBank/DDBJ databases">
        <title>Rethinking Asexuality: The Enigmatic Case of Functional Sexual Genes in Lepraria (Stereocaulaceae).</title>
        <authorList>
            <person name="Doellman M."/>
            <person name="Sun Y."/>
            <person name="Barcenas-Pena A."/>
            <person name="Lumbsch H.T."/>
            <person name="Grewe F."/>
        </authorList>
    </citation>
    <scope>NUCLEOTIDE SEQUENCE [LARGE SCALE GENOMIC DNA]</scope>
    <source>
        <strain evidence="2 3">Mercado 3170</strain>
    </source>
</reference>
<keyword evidence="3" id="KW-1185">Reference proteome</keyword>
<protein>
    <submittedName>
        <fullName evidence="2">Uncharacterized protein</fullName>
    </submittedName>
</protein>
<evidence type="ECO:0000256" key="1">
    <source>
        <dbReference type="SAM" id="SignalP"/>
    </source>
</evidence>